<keyword evidence="4 8" id="KW-0694">RNA-binding</keyword>
<accession>A0A5Q2QGA9</accession>
<dbReference type="CDD" id="cd05797">
    <property type="entry name" value="Ribosomal_L10"/>
    <property type="match status" value="1"/>
</dbReference>
<dbReference type="InterPro" id="IPR043141">
    <property type="entry name" value="Ribosomal_uL10-like_sf"/>
</dbReference>
<dbReference type="InterPro" id="IPR001790">
    <property type="entry name" value="Ribosomal_uL10"/>
</dbReference>
<dbReference type="EMBL" id="CP045871">
    <property type="protein sequence ID" value="QGG80870.1"/>
    <property type="molecule type" value="Genomic_DNA"/>
</dbReference>
<evidence type="ECO:0000313" key="10">
    <source>
        <dbReference type="Proteomes" id="UP000388235"/>
    </source>
</evidence>
<dbReference type="FunFam" id="3.30.70.1730:FF:000001">
    <property type="entry name" value="50S ribosomal protein L10"/>
    <property type="match status" value="1"/>
</dbReference>
<evidence type="ECO:0000256" key="6">
    <source>
        <dbReference type="ARBA" id="ARBA00023274"/>
    </source>
</evidence>
<dbReference type="GO" id="GO:0006412">
    <property type="term" value="P:translation"/>
    <property type="evidence" value="ECO:0007669"/>
    <property type="project" value="UniProtKB-UniRule"/>
</dbReference>
<evidence type="ECO:0000256" key="5">
    <source>
        <dbReference type="ARBA" id="ARBA00022980"/>
    </source>
</evidence>
<comment type="subunit">
    <text evidence="8">Part of the ribosomal stalk of the 50S ribosomal subunit. The N-terminus interacts with L11 and the large rRNA to form the base of the stalk. The C-terminus forms an elongated spine to which L12 dimers bind in a sequential fashion forming a multimeric L10(L12)X complex.</text>
</comment>
<evidence type="ECO:0000256" key="8">
    <source>
        <dbReference type="HAMAP-Rule" id="MF_00362"/>
    </source>
</evidence>
<evidence type="ECO:0000313" key="9">
    <source>
        <dbReference type="EMBL" id="QGG80870.1"/>
    </source>
</evidence>
<dbReference type="GO" id="GO:0003735">
    <property type="term" value="F:structural constituent of ribosome"/>
    <property type="evidence" value="ECO:0007669"/>
    <property type="project" value="InterPro"/>
</dbReference>
<dbReference type="Pfam" id="PF00466">
    <property type="entry name" value="Ribosomal_L10"/>
    <property type="match status" value="1"/>
</dbReference>
<comment type="function">
    <text evidence="1 8">Forms part of the ribosomal stalk, playing a central role in the interaction of the ribosome with GTP-bound translation factors.</text>
</comment>
<dbReference type="OrthoDB" id="9808307at2"/>
<dbReference type="RefSeq" id="WP_153714374.1">
    <property type="nucleotide sequence ID" value="NZ_CP045871.1"/>
</dbReference>
<comment type="similarity">
    <text evidence="2 8">Belongs to the universal ribosomal protein uL10 family.</text>
</comment>
<proteinExistence type="inferred from homology"/>
<dbReference type="GO" id="GO:0015934">
    <property type="term" value="C:large ribosomal subunit"/>
    <property type="evidence" value="ECO:0007669"/>
    <property type="project" value="InterPro"/>
</dbReference>
<evidence type="ECO:0000256" key="7">
    <source>
        <dbReference type="ARBA" id="ARBA00035202"/>
    </source>
</evidence>
<dbReference type="Gene3D" id="6.10.250.2350">
    <property type="match status" value="1"/>
</dbReference>
<keyword evidence="10" id="KW-1185">Reference proteome</keyword>
<dbReference type="NCBIfam" id="NF000955">
    <property type="entry name" value="PRK00099.1-1"/>
    <property type="match status" value="1"/>
</dbReference>
<reference evidence="9 10" key="1">
    <citation type="submission" date="2019-11" db="EMBL/GenBank/DDBJ databases">
        <authorList>
            <person name="Khan S.A."/>
            <person name="Jeon C.O."/>
            <person name="Chun B.H."/>
        </authorList>
    </citation>
    <scope>NUCLEOTIDE SEQUENCE [LARGE SCALE GENOMIC DNA]</scope>
    <source>
        <strain evidence="9 10">IMCC 1097</strain>
    </source>
</reference>
<dbReference type="PANTHER" id="PTHR11560">
    <property type="entry name" value="39S RIBOSOMAL PROTEIN L10, MITOCHONDRIAL"/>
    <property type="match status" value="1"/>
</dbReference>
<dbReference type="Gene3D" id="3.30.70.1730">
    <property type="match status" value="1"/>
</dbReference>
<dbReference type="Proteomes" id="UP000388235">
    <property type="component" value="Chromosome"/>
</dbReference>
<evidence type="ECO:0000256" key="1">
    <source>
        <dbReference type="ARBA" id="ARBA00002633"/>
    </source>
</evidence>
<dbReference type="InterPro" id="IPR022973">
    <property type="entry name" value="Ribosomal_uL10_bac"/>
</dbReference>
<evidence type="ECO:0000256" key="2">
    <source>
        <dbReference type="ARBA" id="ARBA00008889"/>
    </source>
</evidence>
<organism evidence="9 10">
    <name type="scientific">Litorivicinus lipolyticus</name>
    <dbReference type="NCBI Taxonomy" id="418701"/>
    <lineage>
        <taxon>Bacteria</taxon>
        <taxon>Pseudomonadati</taxon>
        <taxon>Pseudomonadota</taxon>
        <taxon>Gammaproteobacteria</taxon>
        <taxon>Oceanospirillales</taxon>
        <taxon>Litorivicinaceae</taxon>
        <taxon>Litorivicinus</taxon>
    </lineage>
</organism>
<dbReference type="InterPro" id="IPR047865">
    <property type="entry name" value="Ribosomal_uL10_bac_type"/>
</dbReference>
<evidence type="ECO:0000256" key="4">
    <source>
        <dbReference type="ARBA" id="ARBA00022884"/>
    </source>
</evidence>
<dbReference type="InterPro" id="IPR002363">
    <property type="entry name" value="Ribosomal_uL10_CS_bac"/>
</dbReference>
<name>A0A5Q2QGA9_9GAMM</name>
<gene>
    <name evidence="8 9" type="primary">rplJ</name>
    <name evidence="9" type="ORF">GH975_09920</name>
</gene>
<keyword evidence="6 8" id="KW-0687">Ribonucleoprotein</keyword>
<sequence>MALRLEDKQQIVAEVNKVAAGALSAVVADYRGMTVGQLTELRALARSGGVYLRVVRNTLAKRAVVGTEFECLDPALVGPSLFAFSLEDPGAAARVLKDAVKAHDALEVRAIALGGKLMDGSQLDAVAKLPTKDQAISMLMSVMNAPITKLAQTLDAIPTKLVRTVVAVKDQKEQAA</sequence>
<evidence type="ECO:0000256" key="3">
    <source>
        <dbReference type="ARBA" id="ARBA00022730"/>
    </source>
</evidence>
<protein>
    <recommendedName>
        <fullName evidence="7 8">Large ribosomal subunit protein uL10</fullName>
    </recommendedName>
</protein>
<dbReference type="PROSITE" id="PS01109">
    <property type="entry name" value="RIBOSOMAL_L10"/>
    <property type="match status" value="1"/>
</dbReference>
<dbReference type="HAMAP" id="MF_00362">
    <property type="entry name" value="Ribosomal_uL10"/>
    <property type="match status" value="1"/>
</dbReference>
<keyword evidence="5 8" id="KW-0689">Ribosomal protein</keyword>
<dbReference type="GO" id="GO:0070180">
    <property type="term" value="F:large ribosomal subunit rRNA binding"/>
    <property type="evidence" value="ECO:0007669"/>
    <property type="project" value="UniProtKB-UniRule"/>
</dbReference>
<dbReference type="SUPFAM" id="SSF160369">
    <property type="entry name" value="Ribosomal protein L10-like"/>
    <property type="match status" value="1"/>
</dbReference>
<dbReference type="AlphaFoldDB" id="A0A5Q2QGA9"/>
<dbReference type="KEGG" id="llp:GH975_09920"/>
<keyword evidence="3 8" id="KW-0699">rRNA-binding</keyword>